<keyword evidence="7" id="KW-1185">Reference proteome</keyword>
<dbReference type="NCBIfam" id="TIGR00241">
    <property type="entry name" value="CoA_E_activ"/>
    <property type="match status" value="1"/>
</dbReference>
<dbReference type="Pfam" id="PF01869">
    <property type="entry name" value="BcrAD_BadFG"/>
    <property type="match status" value="1"/>
</dbReference>
<dbReference type="InterPro" id="IPR043129">
    <property type="entry name" value="ATPase_NBD"/>
</dbReference>
<dbReference type="InterPro" id="IPR002731">
    <property type="entry name" value="ATPase_BadF"/>
</dbReference>
<dbReference type="PATRIC" id="fig|79604.3.peg.1495"/>
<evidence type="ECO:0000313" key="7">
    <source>
        <dbReference type="Proteomes" id="UP000182975"/>
    </source>
</evidence>
<dbReference type="Gene3D" id="3.40.50.11890">
    <property type="match status" value="1"/>
</dbReference>
<dbReference type="Pfam" id="PF06050">
    <property type="entry name" value="HGD-D"/>
    <property type="match status" value="2"/>
</dbReference>
<dbReference type="KEGG" id="ddt:AAY81_07420"/>
<keyword evidence="4" id="KW-0411">Iron-sulfur</keyword>
<dbReference type="STRING" id="79604.AAY81_07420"/>
<dbReference type="Proteomes" id="UP000182975">
    <property type="component" value="Unassembled WGS sequence"/>
</dbReference>
<comment type="cofactor">
    <cofactor evidence="1">
        <name>[4Fe-4S] cluster</name>
        <dbReference type="ChEBI" id="CHEBI:49883"/>
    </cofactor>
</comment>
<accession>A0A172RZD5</accession>
<dbReference type="InterPro" id="IPR051805">
    <property type="entry name" value="Dehydratase_Activator_Redct"/>
</dbReference>
<keyword evidence="3" id="KW-0408">Iron</keyword>
<dbReference type="PANTHER" id="PTHR32329">
    <property type="entry name" value="BIFUNCTIONAL PROTEIN [INCLUDES 2-HYDROXYACYL-COA DEHYDRATASE (N-TER) AND ITS ACTIVATOR DOMAIN (C_TERM)-RELATED"/>
    <property type="match status" value="1"/>
</dbReference>
<dbReference type="EMBL" id="FOEC01000005">
    <property type="protein sequence ID" value="SEO74158.1"/>
    <property type="molecule type" value="Genomic_DNA"/>
</dbReference>
<dbReference type="InterPro" id="IPR008275">
    <property type="entry name" value="CoA_E_activase_dom"/>
</dbReference>
<name>A0A172RZD5_9ACTN</name>
<evidence type="ECO:0000259" key="5">
    <source>
        <dbReference type="Pfam" id="PF01869"/>
    </source>
</evidence>
<dbReference type="RefSeq" id="WP_066663356.1">
    <property type="nucleotide sequence ID" value="NZ_CP011402.1"/>
</dbReference>
<evidence type="ECO:0000256" key="3">
    <source>
        <dbReference type="ARBA" id="ARBA00023004"/>
    </source>
</evidence>
<sequence length="564" mass="61078">MICTVCKYTPTELFAGFGQSCQTLEHMANDFDLSDSVAHVNLCGFGKTVIQNALAGDADRLVLVNCCDTMRRVYEVVRDSRREDEHAFTYLMDLPHSCGPCQVDALARELRKLKDAYAQQMGCGFDLPACQAAFQRPLPLQGDYVGVLGVRVGAELQAMIEDAIQLPVRNLTCTGNRMLNMPAEALVTSDEEAFFHAYAQALLEQMPCRRMNDPHARRALFEDPNLKGIVYHCMKFCDFYGPEYALAAKELHVPMLRIESDFSLQSAEQLRTRIEAFAETLHAGRSSTAKHTQGDASMTKDEMAKSGRPVYVAGIDSGSTSTDVVILNGVGDIVATQIIPTGGGAEKSAEACLAAALEQAGMRREDVLNVVTTGYGRAYIAEGDDSVTEITCHAKGAHYLNPSVRTIIDIGGQDNKVIRIDDAGNVVNFAMNDKCAAGTGRFLEMMARALQISLEDMSVMGLEWSEDITISSMCSVFAESEVVSLVAQSKAVPDIVHGLNNSVASKISSLVRRVGAEESFMMTGGVAQNAGVVDAIERKLQTKLYISDKAQLCGALGAALFALE</sequence>
<dbReference type="SUPFAM" id="SSF53067">
    <property type="entry name" value="Actin-like ATPase domain"/>
    <property type="match status" value="1"/>
</dbReference>
<evidence type="ECO:0000256" key="1">
    <source>
        <dbReference type="ARBA" id="ARBA00001966"/>
    </source>
</evidence>
<dbReference type="OrthoDB" id="9177882at2"/>
<evidence type="ECO:0000313" key="6">
    <source>
        <dbReference type="EMBL" id="SEO74158.1"/>
    </source>
</evidence>
<proteinExistence type="predicted"/>
<protein>
    <submittedName>
        <fullName evidence="6">Benzoyl-CoA reductase, bcr type, subunit D</fullName>
    </submittedName>
</protein>
<evidence type="ECO:0000256" key="4">
    <source>
        <dbReference type="ARBA" id="ARBA00023014"/>
    </source>
</evidence>
<dbReference type="AlphaFoldDB" id="A0A172RZD5"/>
<gene>
    <name evidence="6" type="ORF">SAMN02910314_01050</name>
</gene>
<dbReference type="GO" id="GO:0051536">
    <property type="term" value="F:iron-sulfur cluster binding"/>
    <property type="evidence" value="ECO:0007669"/>
    <property type="project" value="UniProtKB-KW"/>
</dbReference>
<dbReference type="Gene3D" id="3.40.50.11900">
    <property type="match status" value="1"/>
</dbReference>
<reference evidence="7" key="1">
    <citation type="submission" date="2016-10" db="EMBL/GenBank/DDBJ databases">
        <authorList>
            <person name="Varghese N."/>
        </authorList>
    </citation>
    <scope>NUCLEOTIDE SEQUENCE [LARGE SCALE GENOMIC DNA]</scope>
    <source>
        <strain evidence="7">DSM 21843</strain>
    </source>
</reference>
<dbReference type="GO" id="GO:0046872">
    <property type="term" value="F:metal ion binding"/>
    <property type="evidence" value="ECO:0007669"/>
    <property type="project" value="UniProtKB-KW"/>
</dbReference>
<feature type="domain" description="ATPase BadF/BadG/BcrA/BcrD type" evidence="5">
    <location>
        <begin position="314"/>
        <end position="562"/>
    </location>
</feature>
<dbReference type="CDD" id="cd24036">
    <property type="entry name" value="ASKHA_NBD_BcrAD_BadFG_HgdC_HadI"/>
    <property type="match status" value="1"/>
</dbReference>
<evidence type="ECO:0000256" key="2">
    <source>
        <dbReference type="ARBA" id="ARBA00022723"/>
    </source>
</evidence>
<organism evidence="6 7">
    <name type="scientific">Denitrobacterium detoxificans</name>
    <dbReference type="NCBI Taxonomy" id="79604"/>
    <lineage>
        <taxon>Bacteria</taxon>
        <taxon>Bacillati</taxon>
        <taxon>Actinomycetota</taxon>
        <taxon>Coriobacteriia</taxon>
        <taxon>Eggerthellales</taxon>
        <taxon>Eggerthellaceae</taxon>
        <taxon>Denitrobacterium</taxon>
    </lineage>
</organism>
<dbReference type="InterPro" id="IPR010327">
    <property type="entry name" value="FldB/FldC_alpha/beta"/>
</dbReference>
<keyword evidence="2" id="KW-0479">Metal-binding</keyword>
<dbReference type="PANTHER" id="PTHR32329:SF2">
    <property type="entry name" value="BIFUNCTIONAL PROTEIN [INCLUDES 2-HYDROXYACYL-COA DEHYDRATASE (N-TER) AND ITS ACTIVATOR DOMAIN (C_TERM)"/>
    <property type="match status" value="1"/>
</dbReference>
<dbReference type="Gene3D" id="3.30.420.40">
    <property type="match status" value="2"/>
</dbReference>